<gene>
    <name evidence="2" type="ORF">NCTC1542_06875</name>
</gene>
<name>A0A378WF24_MYCFO</name>
<evidence type="ECO:0000313" key="2">
    <source>
        <dbReference type="EMBL" id="SUA31520.1"/>
    </source>
</evidence>
<sequence length="175" mass="19188">MTAADSAAPIRPPQRHRVLHGALWTIAVLGLLTAAVVMAVTLWPATRAELTETPQPSAEQLQAEQIVTDWIEAAERGDVETVRRLTCSNPTGTIARDFNEYITDPSGYGVERHTHIDGFFRYAKTRDGAQIDMMHRDIGLTDKGREHAAAAANNFFGETYVLVNEDGQLKVCGAL</sequence>
<dbReference type="EMBL" id="UGQY01000006">
    <property type="protein sequence ID" value="SUA31520.1"/>
    <property type="molecule type" value="Genomic_DNA"/>
</dbReference>
<keyword evidence="1" id="KW-0812">Transmembrane</keyword>
<protein>
    <submittedName>
        <fullName evidence="2">Uncharacterized protein</fullName>
    </submittedName>
</protein>
<feature type="transmembrane region" description="Helical" evidence="1">
    <location>
        <begin position="21"/>
        <end position="43"/>
    </location>
</feature>
<evidence type="ECO:0000313" key="3">
    <source>
        <dbReference type="Proteomes" id="UP000255389"/>
    </source>
</evidence>
<accession>A0A378WF24</accession>
<evidence type="ECO:0000256" key="1">
    <source>
        <dbReference type="SAM" id="Phobius"/>
    </source>
</evidence>
<keyword evidence="1" id="KW-1133">Transmembrane helix</keyword>
<keyword evidence="1" id="KW-0472">Membrane</keyword>
<organism evidence="2 3">
    <name type="scientific">Mycolicibacterium fortuitum</name>
    <name type="common">Mycobacterium fortuitum</name>
    <dbReference type="NCBI Taxonomy" id="1766"/>
    <lineage>
        <taxon>Bacteria</taxon>
        <taxon>Bacillati</taxon>
        <taxon>Actinomycetota</taxon>
        <taxon>Actinomycetes</taxon>
        <taxon>Mycobacteriales</taxon>
        <taxon>Mycobacteriaceae</taxon>
        <taxon>Mycolicibacterium</taxon>
    </lineage>
</organism>
<proteinExistence type="predicted"/>
<dbReference type="Proteomes" id="UP000255389">
    <property type="component" value="Unassembled WGS sequence"/>
</dbReference>
<reference evidence="2 3" key="1">
    <citation type="submission" date="2018-06" db="EMBL/GenBank/DDBJ databases">
        <authorList>
            <consortium name="Pathogen Informatics"/>
            <person name="Doyle S."/>
        </authorList>
    </citation>
    <scope>NUCLEOTIDE SEQUENCE [LARGE SCALE GENOMIC DNA]</scope>
    <source>
        <strain evidence="2 3">NCTC1542</strain>
    </source>
</reference>
<dbReference type="AlphaFoldDB" id="A0A378WF24"/>